<dbReference type="RefSeq" id="WP_330090942.1">
    <property type="nucleotide sequence ID" value="NZ_JAUZMY010000006.1"/>
</dbReference>
<dbReference type="Gene3D" id="3.40.190.10">
    <property type="entry name" value="Periplasmic binding protein-like II"/>
    <property type="match status" value="2"/>
</dbReference>
<name>A0ABU7K6H4_9ACTN</name>
<dbReference type="Pfam" id="PF13379">
    <property type="entry name" value="NMT1_2"/>
    <property type="match status" value="1"/>
</dbReference>
<accession>A0ABU7K6H4</accession>
<dbReference type="EMBL" id="JAUZMY010000006">
    <property type="protein sequence ID" value="MEE2037137.1"/>
    <property type="molecule type" value="Genomic_DNA"/>
</dbReference>
<reference evidence="1 2" key="1">
    <citation type="submission" date="2023-08" db="EMBL/GenBank/DDBJ databases">
        <authorList>
            <person name="Girao M."/>
            <person name="Carvalho M.F."/>
        </authorList>
    </citation>
    <scope>NUCLEOTIDE SEQUENCE [LARGE SCALE GENOMIC DNA]</scope>
    <source>
        <strain evidence="1 2">CT-R113</strain>
    </source>
</reference>
<sequence>MTAIRTPRTPGRRDLFRGGLGLLAGAAVVGAAGCSGGSGSSGAGSGSVAIATGYGLSYASLTVVEARGWLAEALPDHTVEWQVLSGGSASRDGMLAGSLQAGTGGLAPFLQARDSGVPWKVVTGLNNMPLRMVTLDDRIRSLADITDADRISSPQPGSIQSIVLAHAAREEFDDPGRFTDNLVAMPHPDALQALLSGQIAAAVTAPPFQYQAEAEGARVLLDSYEVFGAPHGFNVVTALEDYAEENPDVIEALHACVERANGLITDDPEEAARILSEAEDGAVSAEEYLEHLGRDGIEYTTAPQGLERIGAFMAEIGAIGSAPESWSDLVFDTVAGEDGS</sequence>
<dbReference type="PANTHER" id="PTHR30024:SF2">
    <property type="entry name" value="ABC TRANSPORTER SUBSTRATE-BINDING PROTEIN"/>
    <property type="match status" value="1"/>
</dbReference>
<dbReference type="PROSITE" id="PS51257">
    <property type="entry name" value="PROKAR_LIPOPROTEIN"/>
    <property type="match status" value="1"/>
</dbReference>
<proteinExistence type="predicted"/>
<evidence type="ECO:0000313" key="1">
    <source>
        <dbReference type="EMBL" id="MEE2037137.1"/>
    </source>
</evidence>
<evidence type="ECO:0000313" key="2">
    <source>
        <dbReference type="Proteomes" id="UP001356095"/>
    </source>
</evidence>
<protein>
    <submittedName>
        <fullName evidence="1">ABC transporter substrate-binding protein</fullName>
    </submittedName>
</protein>
<organism evidence="1 2">
    <name type="scientific">Nocardiopsis codii</name>
    <dbReference type="NCBI Taxonomy" id="3065942"/>
    <lineage>
        <taxon>Bacteria</taxon>
        <taxon>Bacillati</taxon>
        <taxon>Actinomycetota</taxon>
        <taxon>Actinomycetes</taxon>
        <taxon>Streptosporangiales</taxon>
        <taxon>Nocardiopsidaceae</taxon>
        <taxon>Nocardiopsis</taxon>
    </lineage>
</organism>
<dbReference type="Proteomes" id="UP001356095">
    <property type="component" value="Unassembled WGS sequence"/>
</dbReference>
<keyword evidence="2" id="KW-1185">Reference proteome</keyword>
<dbReference type="PANTHER" id="PTHR30024">
    <property type="entry name" value="ALIPHATIC SULFONATES-BINDING PROTEIN-RELATED"/>
    <property type="match status" value="1"/>
</dbReference>
<gene>
    <name evidence="1" type="ORF">Q8791_07885</name>
</gene>
<comment type="caution">
    <text evidence="1">The sequence shown here is derived from an EMBL/GenBank/DDBJ whole genome shotgun (WGS) entry which is preliminary data.</text>
</comment>
<dbReference type="SUPFAM" id="SSF53850">
    <property type="entry name" value="Periplasmic binding protein-like II"/>
    <property type="match status" value="1"/>
</dbReference>